<evidence type="ECO:0000256" key="1">
    <source>
        <dbReference type="ARBA" id="ARBA00004127"/>
    </source>
</evidence>
<accession>A0A0S8JTE0</accession>
<dbReference type="Gene3D" id="1.20.120.1630">
    <property type="match status" value="1"/>
</dbReference>
<protein>
    <recommendedName>
        <fullName evidence="8">Steroid 5-alpha reductase C-terminal domain-containing protein</fullName>
    </recommendedName>
</protein>
<dbReference type="Proteomes" id="UP000050975">
    <property type="component" value="Unassembled WGS sequence"/>
</dbReference>
<gene>
    <name evidence="6" type="ORF">AMJ74_05750</name>
</gene>
<evidence type="ECO:0008006" key="8">
    <source>
        <dbReference type="Google" id="ProtNLM"/>
    </source>
</evidence>
<name>A0A0S8JTE0_UNCW3</name>
<comment type="subcellular location">
    <subcellularLocation>
        <location evidence="1">Endomembrane system</location>
        <topology evidence="1">Multi-pass membrane protein</topology>
    </subcellularLocation>
</comment>
<feature type="transmembrane region" description="Helical" evidence="5">
    <location>
        <begin position="103"/>
        <end position="121"/>
    </location>
</feature>
<organism evidence="6 7">
    <name type="scientific">candidate division WOR_3 bacterium SM1_77</name>
    <dbReference type="NCBI Taxonomy" id="1703778"/>
    <lineage>
        <taxon>Bacteria</taxon>
        <taxon>Bacteria division WOR-3</taxon>
    </lineage>
</organism>
<reference evidence="6 7" key="1">
    <citation type="journal article" date="2015" name="Microbiome">
        <title>Genomic resolution of linkages in carbon, nitrogen, and sulfur cycling among widespread estuary sediment bacteria.</title>
        <authorList>
            <person name="Baker B.J."/>
            <person name="Lazar C.S."/>
            <person name="Teske A.P."/>
            <person name="Dick G.J."/>
        </authorList>
    </citation>
    <scope>NUCLEOTIDE SEQUENCE [LARGE SCALE GENOMIC DNA]</scope>
    <source>
        <strain evidence="6">SM1_77</strain>
    </source>
</reference>
<evidence type="ECO:0000256" key="4">
    <source>
        <dbReference type="ARBA" id="ARBA00023136"/>
    </source>
</evidence>
<dbReference type="AlphaFoldDB" id="A0A0S8JTE0"/>
<evidence type="ECO:0000313" key="6">
    <source>
        <dbReference type="EMBL" id="KPL13089.1"/>
    </source>
</evidence>
<keyword evidence="3 5" id="KW-1133">Transmembrane helix</keyword>
<evidence type="ECO:0000256" key="3">
    <source>
        <dbReference type="ARBA" id="ARBA00022989"/>
    </source>
</evidence>
<feature type="transmembrane region" description="Helical" evidence="5">
    <location>
        <begin position="142"/>
        <end position="162"/>
    </location>
</feature>
<feature type="transmembrane region" description="Helical" evidence="5">
    <location>
        <begin position="12"/>
        <end position="30"/>
    </location>
</feature>
<proteinExistence type="predicted"/>
<dbReference type="GO" id="GO:0012505">
    <property type="term" value="C:endomembrane system"/>
    <property type="evidence" value="ECO:0007669"/>
    <property type="project" value="UniProtKB-SubCell"/>
</dbReference>
<comment type="caution">
    <text evidence="6">The sequence shown here is derived from an EMBL/GenBank/DDBJ whole genome shotgun (WGS) entry which is preliminary data.</text>
</comment>
<keyword evidence="2 5" id="KW-0812">Transmembrane</keyword>
<keyword evidence="4 5" id="KW-0472">Membrane</keyword>
<dbReference type="InterPro" id="IPR007318">
    <property type="entry name" value="Phopholipid_MeTrfase"/>
</dbReference>
<evidence type="ECO:0000256" key="5">
    <source>
        <dbReference type="SAM" id="Phobius"/>
    </source>
</evidence>
<feature type="transmembrane region" description="Helical" evidence="5">
    <location>
        <begin position="36"/>
        <end position="57"/>
    </location>
</feature>
<sequence length="166" mass="19067">MKTFTQTGKYLFRYRAAIAAVFFIVLVVFAKPVASMIAHIFVITGIALRLWAAGYIGPAARKLDFHAKHRICSGPYRILKHPLYVGNFFLVLGVIILYNPLRWLGFLYMVTFVVIYTSIAISERHYLKGKSEIETYYRFINLKGEISTLIVMAVIYAVWFLLMARS</sequence>
<evidence type="ECO:0000256" key="2">
    <source>
        <dbReference type="ARBA" id="ARBA00022692"/>
    </source>
</evidence>
<dbReference type="EMBL" id="LJVE01000121">
    <property type="protein sequence ID" value="KPL13089.1"/>
    <property type="molecule type" value="Genomic_DNA"/>
</dbReference>
<feature type="transmembrane region" description="Helical" evidence="5">
    <location>
        <begin position="78"/>
        <end position="97"/>
    </location>
</feature>
<dbReference type="Pfam" id="PF04191">
    <property type="entry name" value="PEMT"/>
    <property type="match status" value="1"/>
</dbReference>
<evidence type="ECO:0000313" key="7">
    <source>
        <dbReference type="Proteomes" id="UP000050975"/>
    </source>
</evidence>